<evidence type="ECO:0000313" key="6">
    <source>
        <dbReference type="Proteomes" id="UP000183255"/>
    </source>
</evidence>
<dbReference type="InterPro" id="IPR013131">
    <property type="entry name" value="Mannitol_DH_N"/>
</dbReference>
<reference evidence="5 6" key="1">
    <citation type="submission" date="2016-10" db="EMBL/GenBank/DDBJ databases">
        <authorList>
            <person name="de Groot N.N."/>
        </authorList>
    </citation>
    <scope>NUCLEOTIDE SEQUENCE [LARGE SCALE GENOMIC DNA]</scope>
    <source>
        <strain evidence="5 6">CGMCC 1.5058</strain>
    </source>
</reference>
<feature type="domain" description="Mannitol dehydrogenase N-terminal" evidence="3">
    <location>
        <begin position="37"/>
        <end position="274"/>
    </location>
</feature>
<evidence type="ECO:0000256" key="1">
    <source>
        <dbReference type="ARBA" id="ARBA00023002"/>
    </source>
</evidence>
<dbReference type="PANTHER" id="PTHR43362">
    <property type="entry name" value="MANNITOL DEHYDROGENASE DSF1-RELATED"/>
    <property type="match status" value="1"/>
</dbReference>
<keyword evidence="1" id="KW-0560">Oxidoreductase</keyword>
<name>A0A1G8T875_9CLOT</name>
<dbReference type="InterPro" id="IPR008927">
    <property type="entry name" value="6-PGluconate_DH-like_C_sf"/>
</dbReference>
<sequence length="534" mass="59093">MELKLNQLKDLAAKGIKTPSFDVEGMIEKTKKDPVWVHFGAGNIFRGFIANLQNTLLEKGLSDKGIIAAETFDFDIIDKIYTPYDNLTLLVSLNADGSTKNSVVASIAEGVKGNLSDEMSAARLREIFENPSLQMISFTITEKGYALTNASGEVFPFVVKDFENGPKSPSHAMSVVTSLLYTRYLKGQYPLAVVSMDNCSHNGEKVELAVKRIAKEWLDRGYVDAGFVAYVSDESKISFPWSMIDKITPRPSEEVKKSLDGLGVENMAPIVTSKNTFIAPYVNAEVPEYLVVEDKFPNGRPALEEAGVYFTDRDTVNNTETMKVTTCLNPLHTALAVYGCVLGFDSIYKEMNDPQLKALVEKIGYVEGMPVVVDPKIIKPESFIKEVIEERLPNPFIPDMPQRIATDTSQKVAIRFGETIKSYVKREDLSPKDLTFIPLALAGWMRYLLGVNDKMEAFELSSDPMLSELQEMLAGIKVGDADSYKGQLKNILSNAVIFGVDLYEVGLGDKVEGMFLELIAGKDAVRNTLVKYLG</sequence>
<dbReference type="GO" id="GO:0008926">
    <property type="term" value="F:mannitol-1-phosphate 5-dehydrogenase activity"/>
    <property type="evidence" value="ECO:0007669"/>
    <property type="project" value="UniProtKB-EC"/>
</dbReference>
<dbReference type="SUPFAM" id="SSF51735">
    <property type="entry name" value="NAD(P)-binding Rossmann-fold domains"/>
    <property type="match status" value="1"/>
</dbReference>
<evidence type="ECO:0000313" key="5">
    <source>
        <dbReference type="EMBL" id="SDJ37597.1"/>
    </source>
</evidence>
<dbReference type="EMBL" id="FNDZ01000016">
    <property type="protein sequence ID" value="SDJ37597.1"/>
    <property type="molecule type" value="Genomic_DNA"/>
</dbReference>
<protein>
    <submittedName>
        <fullName evidence="5">Fructuronate reductase</fullName>
    </submittedName>
</protein>
<dbReference type="Pfam" id="PF08125">
    <property type="entry name" value="Mannitol_dh_C"/>
    <property type="match status" value="1"/>
</dbReference>
<dbReference type="Gene3D" id="1.10.1040.10">
    <property type="entry name" value="N-(1-d-carboxylethyl)-l-norvaline Dehydrogenase, domain 2"/>
    <property type="match status" value="1"/>
</dbReference>
<dbReference type="Gene3D" id="3.40.50.720">
    <property type="entry name" value="NAD(P)-binding Rossmann-like Domain"/>
    <property type="match status" value="1"/>
</dbReference>
<feature type="domain" description="Mannitol dehydrogenase C-terminal" evidence="4">
    <location>
        <begin position="319"/>
        <end position="504"/>
    </location>
</feature>
<dbReference type="InterPro" id="IPR013328">
    <property type="entry name" value="6PGD_dom2"/>
</dbReference>
<dbReference type="AlphaFoldDB" id="A0A1G8T875"/>
<dbReference type="InterPro" id="IPR036291">
    <property type="entry name" value="NAD(P)-bd_dom_sf"/>
</dbReference>
<dbReference type="Proteomes" id="UP000183255">
    <property type="component" value="Unassembled WGS sequence"/>
</dbReference>
<evidence type="ECO:0000256" key="2">
    <source>
        <dbReference type="ARBA" id="ARBA00048615"/>
    </source>
</evidence>
<gene>
    <name evidence="5" type="ORF">SAMN05421804_11610</name>
</gene>
<evidence type="ECO:0000259" key="3">
    <source>
        <dbReference type="Pfam" id="PF01232"/>
    </source>
</evidence>
<dbReference type="RefSeq" id="WP_031577988.1">
    <property type="nucleotide sequence ID" value="NZ_FNDZ01000016.1"/>
</dbReference>
<dbReference type="Pfam" id="PF01232">
    <property type="entry name" value="Mannitol_dh"/>
    <property type="match status" value="1"/>
</dbReference>
<dbReference type="SUPFAM" id="SSF48179">
    <property type="entry name" value="6-phosphogluconate dehydrogenase C-terminal domain-like"/>
    <property type="match status" value="1"/>
</dbReference>
<dbReference type="PANTHER" id="PTHR43362:SF1">
    <property type="entry name" value="MANNITOL DEHYDROGENASE 2-RELATED"/>
    <property type="match status" value="1"/>
</dbReference>
<dbReference type="InterPro" id="IPR050988">
    <property type="entry name" value="Mannitol_DH/Oxidoreductase"/>
</dbReference>
<dbReference type="InterPro" id="IPR013118">
    <property type="entry name" value="Mannitol_DH_C"/>
</dbReference>
<evidence type="ECO:0000259" key="4">
    <source>
        <dbReference type="Pfam" id="PF08125"/>
    </source>
</evidence>
<organism evidence="5 6">
    <name type="scientific">Proteiniclasticum ruminis</name>
    <dbReference type="NCBI Taxonomy" id="398199"/>
    <lineage>
        <taxon>Bacteria</taxon>
        <taxon>Bacillati</taxon>
        <taxon>Bacillota</taxon>
        <taxon>Clostridia</taxon>
        <taxon>Eubacteriales</taxon>
        <taxon>Clostridiaceae</taxon>
        <taxon>Proteiniclasticum</taxon>
    </lineage>
</organism>
<accession>A0A1G8T875</accession>
<proteinExistence type="predicted"/>
<comment type="catalytic activity">
    <reaction evidence="2">
        <text>D-mannitol 1-phosphate + NAD(+) = beta-D-fructose 6-phosphate + NADH + H(+)</text>
        <dbReference type="Rhea" id="RHEA:19661"/>
        <dbReference type="ChEBI" id="CHEBI:15378"/>
        <dbReference type="ChEBI" id="CHEBI:57540"/>
        <dbReference type="ChEBI" id="CHEBI:57634"/>
        <dbReference type="ChEBI" id="CHEBI:57945"/>
        <dbReference type="ChEBI" id="CHEBI:61381"/>
        <dbReference type="EC" id="1.1.1.17"/>
    </reaction>
</comment>